<keyword evidence="1" id="KW-0175">Coiled coil</keyword>
<name>A0A382CRN0_9ZZZZ</name>
<reference evidence="2" key="1">
    <citation type="submission" date="2018-05" db="EMBL/GenBank/DDBJ databases">
        <authorList>
            <person name="Lanie J.A."/>
            <person name="Ng W.-L."/>
            <person name="Kazmierczak K.M."/>
            <person name="Andrzejewski T.M."/>
            <person name="Davidsen T.M."/>
            <person name="Wayne K.J."/>
            <person name="Tettelin H."/>
            <person name="Glass J.I."/>
            <person name="Rusch D."/>
            <person name="Podicherti R."/>
            <person name="Tsui H.-C.T."/>
            <person name="Winkler M.E."/>
        </authorList>
    </citation>
    <scope>NUCLEOTIDE SEQUENCE</scope>
</reference>
<feature type="non-terminal residue" evidence="2">
    <location>
        <position position="486"/>
    </location>
</feature>
<dbReference type="PANTHER" id="PTHR33361">
    <property type="entry name" value="GLR0591 PROTEIN"/>
    <property type="match status" value="1"/>
</dbReference>
<dbReference type="EMBL" id="UINC01035790">
    <property type="protein sequence ID" value="SVB28765.1"/>
    <property type="molecule type" value="Genomic_DNA"/>
</dbReference>
<gene>
    <name evidence="2" type="ORF">METZ01_LOCUS181619</name>
</gene>
<protein>
    <recommendedName>
        <fullName evidence="3">DUF885 domain-containing protein</fullName>
    </recommendedName>
</protein>
<dbReference type="PANTHER" id="PTHR33361:SF15">
    <property type="entry name" value="DUF885 FAMILY LIPOPROTEIN"/>
    <property type="match status" value="1"/>
</dbReference>
<sequence>MDKNKDKRFQNLAREFFTEWARRNPILGSNLGFYAECNHRMPDGSYEKIQEDIRFLKRYEAEFNKISTKHLSTQLVTDHALALSMIETWIYELDEFRSWERIPTAATVMGEAIFQILSRNFAPLKTRLKQILKRLEEVPRYLQETRSCLRDPIKIFVENELETLTRLPGFFNTLKILSWDNLPKAPQKHFLTLLETSQNALEKYSDWLIVDIIPECRDNYPIGEVRLRKLLKARGIHENPKDIQTHAEKEMKRLQEKLKDLAKQIKKKVAVEDIRELIKRQHPDNFDGVLRFTRDKVQKARKFVVRSDFAEIPQGESIFIVETPAHLRHVLPHGTYNPPARMDKSREGYFHVTPGDCDSNKLKEHNFAALSNLTIHESYPGHHLQASWTMAHPSLLRAMGSDRLTLEGWAHYCEEQIKDLGFDDEPPFRFMSTMSQMFRAVRALLDIKLATGQVEFNEGADFLIDHVGVDRVAAEAEMRRYMLAPG</sequence>
<feature type="coiled-coil region" evidence="1">
    <location>
        <begin position="244"/>
        <end position="271"/>
    </location>
</feature>
<organism evidence="2">
    <name type="scientific">marine metagenome</name>
    <dbReference type="NCBI Taxonomy" id="408172"/>
    <lineage>
        <taxon>unclassified sequences</taxon>
        <taxon>metagenomes</taxon>
        <taxon>ecological metagenomes</taxon>
    </lineage>
</organism>
<dbReference type="InterPro" id="IPR010281">
    <property type="entry name" value="DUF885"/>
</dbReference>
<evidence type="ECO:0000256" key="1">
    <source>
        <dbReference type="SAM" id="Coils"/>
    </source>
</evidence>
<evidence type="ECO:0000313" key="2">
    <source>
        <dbReference type="EMBL" id="SVB28765.1"/>
    </source>
</evidence>
<proteinExistence type="predicted"/>
<dbReference type="Pfam" id="PF05960">
    <property type="entry name" value="DUF885"/>
    <property type="match status" value="1"/>
</dbReference>
<evidence type="ECO:0008006" key="3">
    <source>
        <dbReference type="Google" id="ProtNLM"/>
    </source>
</evidence>
<dbReference type="AlphaFoldDB" id="A0A382CRN0"/>
<accession>A0A382CRN0</accession>